<dbReference type="RefSeq" id="WP_192109300.1">
    <property type="nucleotide sequence ID" value="NZ_JACYXJ010000004.1"/>
</dbReference>
<evidence type="ECO:0000313" key="3">
    <source>
        <dbReference type="Proteomes" id="UP000615687"/>
    </source>
</evidence>
<dbReference type="EMBL" id="JACYXJ010000004">
    <property type="protein sequence ID" value="MBD8876843.1"/>
    <property type="molecule type" value="Genomic_DNA"/>
</dbReference>
<dbReference type="InterPro" id="IPR009579">
    <property type="entry name" value="DUF1192"/>
</dbReference>
<proteinExistence type="predicted"/>
<comment type="caution">
    <text evidence="2">The sequence shown here is derived from an EMBL/GenBank/DDBJ whole genome shotgun (WGS) entry which is preliminary data.</text>
</comment>
<organism evidence="2 3">
    <name type="scientific">Roseibium polysiphoniae</name>
    <dbReference type="NCBI Taxonomy" id="2571221"/>
    <lineage>
        <taxon>Bacteria</taxon>
        <taxon>Pseudomonadati</taxon>
        <taxon>Pseudomonadota</taxon>
        <taxon>Alphaproteobacteria</taxon>
        <taxon>Hyphomicrobiales</taxon>
        <taxon>Stappiaceae</taxon>
        <taxon>Roseibium</taxon>
    </lineage>
</organism>
<evidence type="ECO:0000256" key="1">
    <source>
        <dbReference type="SAM" id="MobiDB-lite"/>
    </source>
</evidence>
<gene>
    <name evidence="2" type="ORF">IG617_11150</name>
</gene>
<reference evidence="2 3" key="1">
    <citation type="submission" date="2020-09" db="EMBL/GenBank/DDBJ databases">
        <title>The genome sequence of type strain Labrenzia polysiphoniae KACC 19711.</title>
        <authorList>
            <person name="Liu Y."/>
        </authorList>
    </citation>
    <scope>NUCLEOTIDE SEQUENCE [LARGE SCALE GENOMIC DNA]</scope>
    <source>
        <strain evidence="2 3">KACC 19711</strain>
    </source>
</reference>
<dbReference type="Proteomes" id="UP000615687">
    <property type="component" value="Unassembled WGS sequence"/>
</dbReference>
<accession>A0ABR9CAB0</accession>
<protein>
    <submittedName>
        <fullName evidence="2">DUF1192 domain-containing protein</fullName>
    </submittedName>
</protein>
<name>A0ABR9CAB0_9HYPH</name>
<evidence type="ECO:0000313" key="2">
    <source>
        <dbReference type="EMBL" id="MBD8876843.1"/>
    </source>
</evidence>
<feature type="region of interest" description="Disordered" evidence="1">
    <location>
        <begin position="1"/>
        <end position="28"/>
    </location>
</feature>
<keyword evidence="3" id="KW-1185">Reference proteome</keyword>
<sequence>MDEEHQARPSKAAKPVVVGEDLSRPSEDELRERITLLEAEITRTRGVLSERGNIRSAADALFKSENS</sequence>
<dbReference type="Pfam" id="PF06698">
    <property type="entry name" value="DUF1192"/>
    <property type="match status" value="1"/>
</dbReference>